<evidence type="ECO:0000256" key="3">
    <source>
        <dbReference type="ARBA" id="ARBA00010015"/>
    </source>
</evidence>
<comment type="subunit">
    <text evidence="15 16">Interacts with EME1.</text>
</comment>
<comment type="cofactor">
    <cofactor evidence="1 16">
        <name>Mg(2+)</name>
        <dbReference type="ChEBI" id="CHEBI:18420"/>
    </cofactor>
</comment>
<dbReference type="GO" id="GO:0006308">
    <property type="term" value="P:DNA catabolic process"/>
    <property type="evidence" value="ECO:0007669"/>
    <property type="project" value="UniProtKB-UniRule"/>
</dbReference>
<evidence type="ECO:0000256" key="6">
    <source>
        <dbReference type="ARBA" id="ARBA00022759"/>
    </source>
</evidence>
<dbReference type="GO" id="GO:0048476">
    <property type="term" value="C:Holliday junction resolvase complex"/>
    <property type="evidence" value="ECO:0007669"/>
    <property type="project" value="UniProtKB-UniRule"/>
</dbReference>
<evidence type="ECO:0000256" key="8">
    <source>
        <dbReference type="ARBA" id="ARBA00022801"/>
    </source>
</evidence>
<dbReference type="InterPro" id="IPR042530">
    <property type="entry name" value="EME1/EME2_C"/>
</dbReference>
<dbReference type="GO" id="GO:0003677">
    <property type="term" value="F:DNA binding"/>
    <property type="evidence" value="ECO:0007669"/>
    <property type="project" value="UniProtKB-UniRule"/>
</dbReference>
<keyword evidence="8 16" id="KW-0378">Hydrolase</keyword>
<dbReference type="Pfam" id="PF02732">
    <property type="entry name" value="ERCC4"/>
    <property type="match status" value="1"/>
</dbReference>
<keyword evidence="12 16" id="KW-0539">Nucleus</keyword>
<accession>C1H8R4</accession>
<dbReference type="Proteomes" id="UP000002059">
    <property type="component" value="Partially assembled WGS sequence"/>
</dbReference>
<dbReference type="Gene3D" id="3.40.50.10130">
    <property type="match status" value="1"/>
</dbReference>
<dbReference type="InterPro" id="IPR047417">
    <property type="entry name" value="WHD_MUS81"/>
</dbReference>
<dbReference type="VEuPathDB" id="FungiDB:PAAG_07155"/>
<dbReference type="Pfam" id="PF14716">
    <property type="entry name" value="HHH_8"/>
    <property type="match status" value="1"/>
</dbReference>
<feature type="compositionally biased region" description="Polar residues" evidence="17">
    <location>
        <begin position="216"/>
        <end position="227"/>
    </location>
</feature>
<dbReference type="InterPro" id="IPR033309">
    <property type="entry name" value="Mus81"/>
</dbReference>
<evidence type="ECO:0000256" key="9">
    <source>
        <dbReference type="ARBA" id="ARBA00022842"/>
    </source>
</evidence>
<dbReference type="SUPFAM" id="SSF52980">
    <property type="entry name" value="Restriction endonuclease-like"/>
    <property type="match status" value="1"/>
</dbReference>
<evidence type="ECO:0000256" key="12">
    <source>
        <dbReference type="ARBA" id="ARBA00023242"/>
    </source>
</evidence>
<keyword evidence="20" id="KW-1185">Reference proteome</keyword>
<dbReference type="OrthoDB" id="5963188at2759"/>
<dbReference type="Gene3D" id="1.10.150.110">
    <property type="entry name" value="DNA polymerase beta, N-terminal domain-like"/>
    <property type="match status" value="1"/>
</dbReference>
<dbReference type="KEGG" id="pbl:PAAG_07155"/>
<dbReference type="SUPFAM" id="SSF47802">
    <property type="entry name" value="DNA polymerase beta, N-terminal domain-like"/>
    <property type="match status" value="1"/>
</dbReference>
<dbReference type="InterPro" id="IPR027421">
    <property type="entry name" value="DNA_pol_lamdba_lyase_dom_sf"/>
</dbReference>
<dbReference type="GO" id="GO:0031297">
    <property type="term" value="P:replication fork processing"/>
    <property type="evidence" value="ECO:0007669"/>
    <property type="project" value="UniProtKB-ARBA"/>
</dbReference>
<feature type="domain" description="ERCC4" evidence="18">
    <location>
        <begin position="330"/>
        <end position="436"/>
    </location>
</feature>
<feature type="region of interest" description="Disordered" evidence="17">
    <location>
        <begin position="210"/>
        <end position="274"/>
    </location>
</feature>
<comment type="function">
    <text evidence="14 16">Interacts with EME1 to form a DNA structure-specific endonuclease with substrate preference for branched DNA structures with a 5'-end at the branch nick. Typical substrates include 3'-flap structures, D-loops, replication forks and nicked Holliday junctions. May be required in mitosis for the processing of stalled or collapsed replication fork intermediates. May be required in meiosis for the repair of meiosis-specific double strand breaks subsequent to single-end invasion (SEI).</text>
</comment>
<dbReference type="GO" id="GO:0048257">
    <property type="term" value="F:3'-flap endonuclease activity"/>
    <property type="evidence" value="ECO:0007669"/>
    <property type="project" value="TreeGrafter"/>
</dbReference>
<dbReference type="GO" id="GO:0046872">
    <property type="term" value="F:metal ion binding"/>
    <property type="evidence" value="ECO:0007669"/>
    <property type="project" value="UniProtKB-UniRule"/>
</dbReference>
<evidence type="ECO:0000256" key="13">
    <source>
        <dbReference type="ARBA" id="ARBA00023254"/>
    </source>
</evidence>
<gene>
    <name evidence="19" type="ORF">PAAG_07155</name>
</gene>
<evidence type="ECO:0000256" key="15">
    <source>
        <dbReference type="ARBA" id="ARBA00064962"/>
    </source>
</evidence>
<dbReference type="InterPro" id="IPR011335">
    <property type="entry name" value="Restrct_endonuc-II-like"/>
</dbReference>
<dbReference type="AlphaFoldDB" id="C1H8R4"/>
<keyword evidence="10 16" id="KW-0233">DNA recombination</keyword>
<evidence type="ECO:0000256" key="5">
    <source>
        <dbReference type="ARBA" id="ARBA00022723"/>
    </source>
</evidence>
<dbReference type="GO" id="GO:0031573">
    <property type="term" value="P:mitotic intra-S DNA damage checkpoint signaling"/>
    <property type="evidence" value="ECO:0007669"/>
    <property type="project" value="TreeGrafter"/>
</dbReference>
<name>C1H8R4_PARBA</name>
<proteinExistence type="inferred from homology"/>
<evidence type="ECO:0000256" key="14">
    <source>
        <dbReference type="ARBA" id="ARBA00058015"/>
    </source>
</evidence>
<evidence type="ECO:0000256" key="10">
    <source>
        <dbReference type="ARBA" id="ARBA00023172"/>
    </source>
</evidence>
<dbReference type="GeneID" id="9094190"/>
<keyword evidence="5 16" id="KW-0479">Metal-binding</keyword>
<dbReference type="CDD" id="cd21036">
    <property type="entry name" value="WH_MUS81"/>
    <property type="match status" value="1"/>
</dbReference>
<dbReference type="EMBL" id="KN294013">
    <property type="protein sequence ID" value="EEH36737.2"/>
    <property type="molecule type" value="Genomic_DNA"/>
</dbReference>
<keyword evidence="11 16" id="KW-0234">DNA repair</keyword>
<dbReference type="InterPro" id="IPR047416">
    <property type="entry name" value="XPF_nuclease_Mus81"/>
</dbReference>
<evidence type="ECO:0000256" key="4">
    <source>
        <dbReference type="ARBA" id="ARBA00022722"/>
    </source>
</evidence>
<feature type="compositionally biased region" description="Low complexity" evidence="17">
    <location>
        <begin position="252"/>
        <end position="261"/>
    </location>
</feature>
<feature type="compositionally biased region" description="Polar residues" evidence="17">
    <location>
        <begin position="288"/>
        <end position="311"/>
    </location>
</feature>
<dbReference type="FunFam" id="3.40.50.10130:FF:000003">
    <property type="entry name" value="Crossover junction endonuclease MUS81"/>
    <property type="match status" value="1"/>
</dbReference>
<dbReference type="FunFam" id="1.10.10.10:FF:000307">
    <property type="entry name" value="Crossover junction endonuclease MUS81"/>
    <property type="match status" value="1"/>
</dbReference>
<dbReference type="GO" id="GO:0005634">
    <property type="term" value="C:nucleus"/>
    <property type="evidence" value="ECO:0007669"/>
    <property type="project" value="UniProtKB-SubCell"/>
</dbReference>
<dbReference type="CDD" id="cd20074">
    <property type="entry name" value="XPF_nuclease_Mus81"/>
    <property type="match status" value="1"/>
</dbReference>
<evidence type="ECO:0000259" key="18">
    <source>
        <dbReference type="SMART" id="SM00891"/>
    </source>
</evidence>
<dbReference type="EC" id="3.1.22.-" evidence="16"/>
<evidence type="ECO:0000256" key="1">
    <source>
        <dbReference type="ARBA" id="ARBA00001946"/>
    </source>
</evidence>
<feature type="region of interest" description="Disordered" evidence="17">
    <location>
        <begin position="286"/>
        <end position="311"/>
    </location>
</feature>
<dbReference type="OMA" id="ELGDAMW"/>
<comment type="similarity">
    <text evidence="3 16">Belongs to the XPF family.</text>
</comment>
<feature type="compositionally biased region" description="Polar residues" evidence="17">
    <location>
        <begin position="236"/>
        <end position="249"/>
    </location>
</feature>
<dbReference type="GO" id="GO:0000712">
    <property type="term" value="P:resolution of meiotic recombination intermediates"/>
    <property type="evidence" value="ECO:0007669"/>
    <property type="project" value="TreeGrafter"/>
</dbReference>
<dbReference type="Gene3D" id="1.10.150.670">
    <property type="entry name" value="Crossover junction endonuclease EME1, DNA-binding domain"/>
    <property type="match status" value="1"/>
</dbReference>
<keyword evidence="9 16" id="KW-0460">Magnesium</keyword>
<dbReference type="InterPro" id="IPR006166">
    <property type="entry name" value="ERCC4_domain"/>
</dbReference>
<dbReference type="Gene3D" id="1.10.10.10">
    <property type="entry name" value="Winged helix-like DNA-binding domain superfamily/Winged helix DNA-binding domain"/>
    <property type="match status" value="1"/>
</dbReference>
<evidence type="ECO:0000313" key="20">
    <source>
        <dbReference type="Proteomes" id="UP000002059"/>
    </source>
</evidence>
<dbReference type="InterPro" id="IPR010996">
    <property type="entry name" value="HHH_MUS81"/>
</dbReference>
<organism evidence="19 20">
    <name type="scientific">Paracoccidioides lutzii (strain ATCC MYA-826 / Pb01)</name>
    <name type="common">Paracoccidioides brasiliensis</name>
    <dbReference type="NCBI Taxonomy" id="502779"/>
    <lineage>
        <taxon>Eukaryota</taxon>
        <taxon>Fungi</taxon>
        <taxon>Dikarya</taxon>
        <taxon>Ascomycota</taxon>
        <taxon>Pezizomycotina</taxon>
        <taxon>Eurotiomycetes</taxon>
        <taxon>Eurotiomycetidae</taxon>
        <taxon>Onygenales</taxon>
        <taxon>Ajellomycetaceae</taxon>
        <taxon>Paracoccidioides</taxon>
    </lineage>
</organism>
<dbReference type="STRING" id="502779.C1H8R4"/>
<dbReference type="FunFam" id="1.10.150.110:FF:000001">
    <property type="entry name" value="Putative Crossover junction endonuclease MUS81"/>
    <property type="match status" value="1"/>
</dbReference>
<evidence type="ECO:0000256" key="17">
    <source>
        <dbReference type="SAM" id="MobiDB-lite"/>
    </source>
</evidence>
<keyword evidence="6 16" id="KW-0255">Endonuclease</keyword>
<keyword evidence="4 16" id="KW-0540">Nuclease</keyword>
<reference evidence="19 20" key="1">
    <citation type="journal article" date="2011" name="PLoS Genet.">
        <title>Comparative genomic analysis of human fungal pathogens causing paracoccidioidomycosis.</title>
        <authorList>
            <person name="Desjardins C.A."/>
            <person name="Champion M.D."/>
            <person name="Holder J.W."/>
            <person name="Muszewska A."/>
            <person name="Goldberg J."/>
            <person name="Bailao A.M."/>
            <person name="Brigido M.M."/>
            <person name="Ferreira M.E."/>
            <person name="Garcia A.M."/>
            <person name="Grynberg M."/>
            <person name="Gujja S."/>
            <person name="Heiman D.I."/>
            <person name="Henn M.R."/>
            <person name="Kodira C.D."/>
            <person name="Leon-Narvaez H."/>
            <person name="Longo L.V."/>
            <person name="Ma L.J."/>
            <person name="Malavazi I."/>
            <person name="Matsuo A.L."/>
            <person name="Morais F.V."/>
            <person name="Pereira M."/>
            <person name="Rodriguez-Brito S."/>
            <person name="Sakthikumar S."/>
            <person name="Salem-Izacc S.M."/>
            <person name="Sykes S.M."/>
            <person name="Teixeira M.M."/>
            <person name="Vallejo M.C."/>
            <person name="Walter M.E."/>
            <person name="Yandava C."/>
            <person name="Young S."/>
            <person name="Zeng Q."/>
            <person name="Zucker J."/>
            <person name="Felipe M.S."/>
            <person name="Goldman G.H."/>
            <person name="Haas B.J."/>
            <person name="McEwen J.G."/>
            <person name="Nino-Vega G."/>
            <person name="Puccia R."/>
            <person name="San-Blas G."/>
            <person name="Soares C.M."/>
            <person name="Birren B.W."/>
            <person name="Cuomo C.A."/>
        </authorList>
    </citation>
    <scope>NUCLEOTIDE SEQUENCE [LARGE SCALE GENOMIC DNA]</scope>
    <source>
        <strain evidence="20">ATCC MYA-826 / Pb01</strain>
    </source>
</reference>
<dbReference type="PANTHER" id="PTHR13451">
    <property type="entry name" value="CLASS II CROSSOVER JUNCTION ENDONUCLEASE MUS81"/>
    <property type="match status" value="1"/>
</dbReference>
<dbReference type="RefSeq" id="XP_015700580.1">
    <property type="nucleotide sequence ID" value="XM_015846145.1"/>
</dbReference>
<protein>
    <recommendedName>
        <fullName evidence="16">Crossover junction endonuclease MUS81</fullName>
        <ecNumber evidence="16">3.1.22.-</ecNumber>
    </recommendedName>
</protein>
<evidence type="ECO:0000313" key="19">
    <source>
        <dbReference type="EMBL" id="EEH36737.2"/>
    </source>
</evidence>
<evidence type="ECO:0000256" key="7">
    <source>
        <dbReference type="ARBA" id="ARBA00022763"/>
    </source>
</evidence>
<evidence type="ECO:0000256" key="11">
    <source>
        <dbReference type="ARBA" id="ARBA00023204"/>
    </source>
</evidence>
<dbReference type="GO" id="GO:0008821">
    <property type="term" value="F:crossover junction DNA endonuclease activity"/>
    <property type="evidence" value="ECO:0007669"/>
    <property type="project" value="UniProtKB-UniRule"/>
</dbReference>
<dbReference type="InterPro" id="IPR036388">
    <property type="entry name" value="WH-like_DNA-bd_sf"/>
</dbReference>
<dbReference type="Pfam" id="PF21136">
    <property type="entry name" value="WHD_MUS81"/>
    <property type="match status" value="1"/>
</dbReference>
<evidence type="ECO:0000256" key="16">
    <source>
        <dbReference type="RuleBase" id="RU369042"/>
    </source>
</evidence>
<dbReference type="SMART" id="SM00891">
    <property type="entry name" value="ERCC4"/>
    <property type="match status" value="1"/>
</dbReference>
<dbReference type="HOGENOM" id="CLU_014329_1_0_1"/>
<dbReference type="GO" id="GO:0000727">
    <property type="term" value="P:double-strand break repair via break-induced replication"/>
    <property type="evidence" value="ECO:0007669"/>
    <property type="project" value="UniProtKB-UniRule"/>
</dbReference>
<comment type="subcellular location">
    <subcellularLocation>
        <location evidence="2 16">Nucleus</location>
    </subcellularLocation>
</comment>
<sequence length="668" mass="74175">MSDDSCANPLLLEWVKEWLDQARKRNSKGFNVYKKAYDSIKACPLTFNHPSEAQQLNGFGPKLCDRLTVKLNAYCAQNGLPLPELPKQARKRTVDDGNAEGQTAKKPKKVKPYVPILRSGPYGLLLGLASVNESSSLGLTKQQLIELAQPYCDVSYSVPPDPSKFYTAWNSMKTLVQKDLVYEYGRVSSRRYLLTEDGWEIAKKIKKTLPKEGSDGLQSGHSQTSQIGEILPGNPIGSQQLVDRTTPLPSASEPRSPLSHPSPRPTTIDLDDFDFLDRSNPEIPRVQDISTNIGWPTSSNRDSPPQSKGISLSASSITPIALASDSFTVELVLDVREIRSTRDRDYISNELSKKGINPIVRSLEVGDVLWVAKCKDPTFLTRHGEEGDEVMLDWIVERKRLDDLISSIKDGRFHEQKFRLRRSGVRNAVYLIEDFADAGVTGSKYHDHVASAIASTQVVNGYFVKQTRNLDDTIRYLARMTKLLRGIYTTSPPTTTASISNQSPLLIIPTKHLTSPQAYLDLLAYLRSQQNHTHNPTQSTTGRSTFTVTFPTFSSLASKSEMLTLRDVFLKMLMCTRGVTADKALEIQRHWQTPRQFVEAFEEAYHGRSGGGTGCGRSGGTAAMESMVFEKLGGLVGRKKIGKLVSKKIAEIWGVNENSISKGIDKYG</sequence>
<dbReference type="eggNOG" id="KOG2379">
    <property type="taxonomic scope" value="Eukaryota"/>
</dbReference>
<dbReference type="PANTHER" id="PTHR13451:SF0">
    <property type="entry name" value="CROSSOVER JUNCTION ENDONUCLEASE MUS81"/>
    <property type="match status" value="1"/>
</dbReference>
<evidence type="ECO:0000256" key="2">
    <source>
        <dbReference type="ARBA" id="ARBA00004123"/>
    </source>
</evidence>
<keyword evidence="13" id="KW-0469">Meiosis</keyword>
<keyword evidence="7 16" id="KW-0227">DNA damage</keyword>